<accession>A0A839PPM0</accession>
<dbReference type="InterPro" id="IPR043149">
    <property type="entry name" value="TagF_N"/>
</dbReference>
<dbReference type="SUPFAM" id="SSF53756">
    <property type="entry name" value="UDP-Glycosyltransferase/glycogen phosphorylase"/>
    <property type="match status" value="1"/>
</dbReference>
<dbReference type="InterPro" id="IPR043148">
    <property type="entry name" value="TagF_C"/>
</dbReference>
<dbReference type="Gene3D" id="3.40.50.11820">
    <property type="match status" value="1"/>
</dbReference>
<dbReference type="InterPro" id="IPR029044">
    <property type="entry name" value="Nucleotide-diphossugar_trans"/>
</dbReference>
<name>A0A839PPM0_9MICO</name>
<evidence type="ECO:0000313" key="9">
    <source>
        <dbReference type="EMBL" id="MBB2985467.1"/>
    </source>
</evidence>
<dbReference type="PANTHER" id="PTHR43685:SF2">
    <property type="entry name" value="GLYCOSYLTRANSFERASE 2-LIKE DOMAIN-CONTAINING PROTEIN"/>
    <property type="match status" value="1"/>
</dbReference>
<evidence type="ECO:0000256" key="1">
    <source>
        <dbReference type="ARBA" id="ARBA00004202"/>
    </source>
</evidence>
<keyword evidence="3" id="KW-1003">Cell membrane</keyword>
<keyword evidence="5" id="KW-0777">Teichoic acid biosynthesis</keyword>
<dbReference type="Gene3D" id="3.90.550.10">
    <property type="entry name" value="Spore Coat Polysaccharide Biosynthesis Protein SpsA, Chain A"/>
    <property type="match status" value="1"/>
</dbReference>
<organism evidence="9 10">
    <name type="scientific">Terracoccus luteus</name>
    <dbReference type="NCBI Taxonomy" id="53356"/>
    <lineage>
        <taxon>Bacteria</taxon>
        <taxon>Bacillati</taxon>
        <taxon>Actinomycetota</taxon>
        <taxon>Actinomycetes</taxon>
        <taxon>Micrococcales</taxon>
        <taxon>Intrasporangiaceae</taxon>
        <taxon>Terracoccus</taxon>
    </lineage>
</organism>
<evidence type="ECO:0000256" key="3">
    <source>
        <dbReference type="ARBA" id="ARBA00022475"/>
    </source>
</evidence>
<sequence length="899" mass="101475">MTETATTTSLVDEDAVPLFSVVSAVYNVSRYLQEYLDSLEKQTFDMSRVQVVFVDDGSTDDSRAVLEEWAGRARSQVVVLHQENGGQASARNRGLEHATGEWVTFTDPDDTLGPDFFQSMADFAAEHPDVQFLSANVVLHNESTGAFARHPRWKMYEGDRLIDLDVATAYIPGSSTTSFMRRETVGDLRFNAELRPNFEDGDFAVRYLLRAPNRTTGFIGSARYFYRKRSDQSSTLQTGISVTGRYSMVPRDGYLALLREAARDGGRVPMWVQHVILYELSWYFSSEDAMGNSASAIGGSLGESFRDVLGQICDLLDEDVVDAFAIRKLMPHWRDLILHGFRGTSWHTPYVILDRYDRTKKQVRVLYRYIGEAPKESVLSRGRERAPQYGKHRAISFFGDVVMWERIMWVDSRSSVEVRLDGARMEIIAGWRGPKTRVLGARAIVNRFRRRLGPGRRASIKRLKVDPVRVLAGRGPVRQRFRRSWVLMDRIHDANDSGEILFRWLRDNRPDVNAWFTLEKDTPDWNRLKADGYGKRLVAHGSLEWKLLMLNATHLISSHIDAPIQKPPAILKHATPRWKFSFLQHGVIKDDLSRWLNPKQIDLFVTSTSAEYDSIAGDGSPYVFTAKEVQLTGLPRFDRLHAKAKQFSGDGCDLILVAPTWRNWLVPPLKAGSQRRVIDRHFFDTEYVQQWTAFLGSRELSDLAARTGKKIAFLPHPNIQPALDDMQLPESVVRLSFDGNDVQEYFARAAVLVTDYSSMAFNAAYMDRPVVYFQFDAERVESGGHVGRAGYFTYPRDGFGPVVSDVDAAVAAVGDIAENGYTSRPQFQDRIDRTFPNRDGRCCARVTEAIEELGRPAPKQSLPPVDDDAGTPVSRARRADDVPAPDDDMADLGEVSAGD</sequence>
<dbReference type="SUPFAM" id="SSF53448">
    <property type="entry name" value="Nucleotide-diphospho-sugar transferases"/>
    <property type="match status" value="1"/>
</dbReference>
<keyword evidence="4" id="KW-0808">Transferase</keyword>
<dbReference type="Proteomes" id="UP000590811">
    <property type="component" value="Unassembled WGS sequence"/>
</dbReference>
<feature type="domain" description="Glycosyltransferase 2-like" evidence="8">
    <location>
        <begin position="20"/>
        <end position="159"/>
    </location>
</feature>
<evidence type="ECO:0000256" key="2">
    <source>
        <dbReference type="ARBA" id="ARBA00010488"/>
    </source>
</evidence>
<comment type="subcellular location">
    <subcellularLocation>
        <location evidence="1">Cell membrane</location>
        <topology evidence="1">Peripheral membrane protein</topology>
    </subcellularLocation>
</comment>
<gene>
    <name evidence="9" type="ORF">FHW14_000607</name>
</gene>
<dbReference type="GO" id="GO:0047355">
    <property type="term" value="F:CDP-glycerol glycerophosphotransferase activity"/>
    <property type="evidence" value="ECO:0007669"/>
    <property type="project" value="InterPro"/>
</dbReference>
<evidence type="ECO:0000313" key="10">
    <source>
        <dbReference type="Proteomes" id="UP000590811"/>
    </source>
</evidence>
<proteinExistence type="inferred from homology"/>
<dbReference type="EMBL" id="JACHVT010000001">
    <property type="protein sequence ID" value="MBB2985467.1"/>
    <property type="molecule type" value="Genomic_DNA"/>
</dbReference>
<keyword evidence="6" id="KW-0472">Membrane</keyword>
<dbReference type="CDD" id="cd00761">
    <property type="entry name" value="Glyco_tranf_GTA_type"/>
    <property type="match status" value="1"/>
</dbReference>
<dbReference type="PANTHER" id="PTHR43685">
    <property type="entry name" value="GLYCOSYLTRANSFERASE"/>
    <property type="match status" value="1"/>
</dbReference>
<dbReference type="GO" id="GO:0005886">
    <property type="term" value="C:plasma membrane"/>
    <property type="evidence" value="ECO:0007669"/>
    <property type="project" value="UniProtKB-SubCell"/>
</dbReference>
<protein>
    <recommendedName>
        <fullName evidence="8">Glycosyltransferase 2-like domain-containing protein</fullName>
    </recommendedName>
</protein>
<dbReference type="InterPro" id="IPR050834">
    <property type="entry name" value="Glycosyltransf_2"/>
</dbReference>
<dbReference type="InterPro" id="IPR007554">
    <property type="entry name" value="Glycerophosphate_synth"/>
</dbReference>
<dbReference type="AlphaFoldDB" id="A0A839PPM0"/>
<feature type="region of interest" description="Disordered" evidence="7">
    <location>
        <begin position="852"/>
        <end position="899"/>
    </location>
</feature>
<dbReference type="RefSeq" id="WP_184507851.1">
    <property type="nucleotide sequence ID" value="NZ_JACHVT010000001.1"/>
</dbReference>
<evidence type="ECO:0000256" key="7">
    <source>
        <dbReference type="SAM" id="MobiDB-lite"/>
    </source>
</evidence>
<dbReference type="GO" id="GO:0019350">
    <property type="term" value="P:teichoic acid biosynthetic process"/>
    <property type="evidence" value="ECO:0007669"/>
    <property type="project" value="UniProtKB-KW"/>
</dbReference>
<comment type="caution">
    <text evidence="9">The sequence shown here is derived from an EMBL/GenBank/DDBJ whole genome shotgun (WGS) entry which is preliminary data.</text>
</comment>
<evidence type="ECO:0000256" key="4">
    <source>
        <dbReference type="ARBA" id="ARBA00022679"/>
    </source>
</evidence>
<evidence type="ECO:0000256" key="5">
    <source>
        <dbReference type="ARBA" id="ARBA00022944"/>
    </source>
</evidence>
<reference evidence="9 10" key="1">
    <citation type="submission" date="2020-08" db="EMBL/GenBank/DDBJ databases">
        <title>Genomic Encyclopedia of Type Strains, Phase IV (KMG-V): Genome sequencing to study the core and pangenomes of soil and plant-associated prokaryotes.</title>
        <authorList>
            <person name="Whitman W."/>
        </authorList>
    </citation>
    <scope>NUCLEOTIDE SEQUENCE [LARGE SCALE GENOMIC DNA]</scope>
    <source>
        <strain evidence="9 10">B3ACCR2</strain>
    </source>
</reference>
<dbReference type="InterPro" id="IPR001173">
    <property type="entry name" value="Glyco_trans_2-like"/>
</dbReference>
<evidence type="ECO:0000259" key="8">
    <source>
        <dbReference type="Pfam" id="PF00535"/>
    </source>
</evidence>
<comment type="similarity">
    <text evidence="2">Belongs to the CDP-glycerol glycerophosphotransferase family.</text>
</comment>
<dbReference type="Gene3D" id="3.40.50.12580">
    <property type="match status" value="1"/>
</dbReference>
<dbReference type="Pfam" id="PF00535">
    <property type="entry name" value="Glycos_transf_2"/>
    <property type="match status" value="1"/>
</dbReference>
<dbReference type="Pfam" id="PF04464">
    <property type="entry name" value="Glyphos_transf"/>
    <property type="match status" value="1"/>
</dbReference>
<evidence type="ECO:0000256" key="6">
    <source>
        <dbReference type="ARBA" id="ARBA00023136"/>
    </source>
</evidence>